<accession>A0A2S8SWY7</accession>
<reference evidence="11 12" key="1">
    <citation type="journal article" date="2018" name="Syst. Appl. Microbiol.">
        <title>Abditibacterium utsteinense sp. nov., the first cultivated member of candidate phylum FBP, isolated from ice-free Antarctic soil samples.</title>
        <authorList>
            <person name="Tahon G."/>
            <person name="Tytgat B."/>
            <person name="Lebbe L."/>
            <person name="Carlier A."/>
            <person name="Willems A."/>
        </authorList>
    </citation>
    <scope>NUCLEOTIDE SEQUENCE [LARGE SCALE GENOMIC DNA]</scope>
    <source>
        <strain evidence="11 12">LMG 29911</strain>
    </source>
</reference>
<feature type="DNA-binding region" description="OmpR/PhoB-type" evidence="8">
    <location>
        <begin position="126"/>
        <end position="223"/>
    </location>
</feature>
<dbReference type="SUPFAM" id="SSF46894">
    <property type="entry name" value="C-terminal effector domain of the bipartite response regulators"/>
    <property type="match status" value="1"/>
</dbReference>
<keyword evidence="12" id="KW-1185">Reference proteome</keyword>
<dbReference type="GO" id="GO:0006355">
    <property type="term" value="P:regulation of DNA-templated transcription"/>
    <property type="evidence" value="ECO:0007669"/>
    <property type="project" value="InterPro"/>
</dbReference>
<feature type="modified residue" description="4-aspartylphosphate" evidence="7">
    <location>
        <position position="52"/>
    </location>
</feature>
<evidence type="ECO:0000313" key="12">
    <source>
        <dbReference type="Proteomes" id="UP000237684"/>
    </source>
</evidence>
<dbReference type="GO" id="GO:0005829">
    <property type="term" value="C:cytosol"/>
    <property type="evidence" value="ECO:0007669"/>
    <property type="project" value="TreeGrafter"/>
</dbReference>
<dbReference type="Gene3D" id="1.10.10.10">
    <property type="entry name" value="Winged helix-like DNA-binding domain superfamily/Winged helix DNA-binding domain"/>
    <property type="match status" value="1"/>
</dbReference>
<evidence type="ECO:0000256" key="5">
    <source>
        <dbReference type="ARBA" id="ARBA00023159"/>
    </source>
</evidence>
<dbReference type="InterPro" id="IPR001789">
    <property type="entry name" value="Sig_transdc_resp-reg_receiver"/>
</dbReference>
<dbReference type="PROSITE" id="PS51755">
    <property type="entry name" value="OMPR_PHOB"/>
    <property type="match status" value="1"/>
</dbReference>
<evidence type="ECO:0000256" key="7">
    <source>
        <dbReference type="PROSITE-ProRule" id="PRU00169"/>
    </source>
</evidence>
<feature type="domain" description="Response regulatory" evidence="9">
    <location>
        <begin position="3"/>
        <end position="117"/>
    </location>
</feature>
<feature type="domain" description="OmpR/PhoB-type" evidence="10">
    <location>
        <begin position="126"/>
        <end position="223"/>
    </location>
</feature>
<dbReference type="Gene3D" id="3.40.50.2300">
    <property type="match status" value="1"/>
</dbReference>
<dbReference type="EMBL" id="NIGF01000001">
    <property type="protein sequence ID" value="PQV65294.1"/>
    <property type="molecule type" value="Genomic_DNA"/>
</dbReference>
<evidence type="ECO:0000256" key="6">
    <source>
        <dbReference type="ARBA" id="ARBA00023163"/>
    </source>
</evidence>
<gene>
    <name evidence="11" type="ORF">B1R32_10132</name>
</gene>
<dbReference type="PANTHER" id="PTHR48111">
    <property type="entry name" value="REGULATOR OF RPOS"/>
    <property type="match status" value="1"/>
</dbReference>
<dbReference type="InterPro" id="IPR039420">
    <property type="entry name" value="WalR-like"/>
</dbReference>
<dbReference type="SUPFAM" id="SSF52172">
    <property type="entry name" value="CheY-like"/>
    <property type="match status" value="1"/>
</dbReference>
<evidence type="ECO:0000256" key="8">
    <source>
        <dbReference type="PROSITE-ProRule" id="PRU01091"/>
    </source>
</evidence>
<comment type="caution">
    <text evidence="11">The sequence shown here is derived from an EMBL/GenBank/DDBJ whole genome shotgun (WGS) entry which is preliminary data.</text>
</comment>
<dbReference type="PANTHER" id="PTHR48111:SF1">
    <property type="entry name" value="TWO-COMPONENT RESPONSE REGULATOR ORR33"/>
    <property type="match status" value="1"/>
</dbReference>
<evidence type="ECO:0000313" key="11">
    <source>
        <dbReference type="EMBL" id="PQV65294.1"/>
    </source>
</evidence>
<keyword evidence="1 7" id="KW-0597">Phosphoprotein</keyword>
<proteinExistence type="predicted"/>
<dbReference type="PROSITE" id="PS50110">
    <property type="entry name" value="RESPONSE_REGULATORY"/>
    <property type="match status" value="1"/>
</dbReference>
<evidence type="ECO:0000256" key="3">
    <source>
        <dbReference type="ARBA" id="ARBA00023015"/>
    </source>
</evidence>
<dbReference type="RefSeq" id="WP_105482043.1">
    <property type="nucleotide sequence ID" value="NZ_NIGF01000001.1"/>
</dbReference>
<evidence type="ECO:0000259" key="9">
    <source>
        <dbReference type="PROSITE" id="PS50110"/>
    </source>
</evidence>
<evidence type="ECO:0000256" key="4">
    <source>
        <dbReference type="ARBA" id="ARBA00023125"/>
    </source>
</evidence>
<evidence type="ECO:0000256" key="1">
    <source>
        <dbReference type="ARBA" id="ARBA00022553"/>
    </source>
</evidence>
<dbReference type="Pfam" id="PF00486">
    <property type="entry name" value="Trans_reg_C"/>
    <property type="match status" value="1"/>
</dbReference>
<dbReference type="CDD" id="cd00383">
    <property type="entry name" value="trans_reg_C"/>
    <property type="match status" value="1"/>
</dbReference>
<sequence>MINVALASADRKFVRELRLQLVGWGYRPWMADPEEPFFDQIQDRGADLIILDFTSSTSDPVSTVRALKNNRELKHIPVVALVDARDTVSLDFSIGLEDFLVRSDSFEELNTRIRFVMWRLSKVDSKDTIKAGSLVMNLASYSVALRGESLDLTYKEFELLRFLMTHRGRVFSRDALLRHVWGEEYLGGTRTVDVHIRRLRAKIGPIFDELIQTVRNVGYKMIEENKG</sequence>
<name>A0A2S8SWY7_9BACT</name>
<organism evidence="11 12">
    <name type="scientific">Abditibacterium utsteinense</name>
    <dbReference type="NCBI Taxonomy" id="1960156"/>
    <lineage>
        <taxon>Bacteria</taxon>
        <taxon>Pseudomonadati</taxon>
        <taxon>Abditibacteriota</taxon>
        <taxon>Abditibacteriia</taxon>
        <taxon>Abditibacteriales</taxon>
        <taxon>Abditibacteriaceae</taxon>
        <taxon>Abditibacterium</taxon>
    </lineage>
</organism>
<keyword evidence="5" id="KW-0010">Activator</keyword>
<dbReference type="Proteomes" id="UP000237684">
    <property type="component" value="Unassembled WGS sequence"/>
</dbReference>
<protein>
    <submittedName>
        <fullName evidence="11">DNA-binding response regulator, OmpR family, contains REC and winged-helix (WHTH) domain</fullName>
    </submittedName>
</protein>
<dbReference type="FunFam" id="1.10.10.10:FF:000216">
    <property type="entry name" value="DNA-binding response regulator"/>
    <property type="match status" value="1"/>
</dbReference>
<keyword evidence="6" id="KW-0804">Transcription</keyword>
<dbReference type="InParanoid" id="A0A2S8SWY7"/>
<keyword evidence="2" id="KW-0902">Two-component regulatory system</keyword>
<dbReference type="InterPro" id="IPR011006">
    <property type="entry name" value="CheY-like_superfamily"/>
</dbReference>
<dbReference type="GO" id="GO:0000156">
    <property type="term" value="F:phosphorelay response regulator activity"/>
    <property type="evidence" value="ECO:0007669"/>
    <property type="project" value="TreeGrafter"/>
</dbReference>
<dbReference type="GO" id="GO:0000976">
    <property type="term" value="F:transcription cis-regulatory region binding"/>
    <property type="evidence" value="ECO:0007669"/>
    <property type="project" value="TreeGrafter"/>
</dbReference>
<dbReference type="InterPro" id="IPR001867">
    <property type="entry name" value="OmpR/PhoB-type_DNA-bd"/>
</dbReference>
<keyword evidence="3" id="KW-0805">Transcription regulation</keyword>
<evidence type="ECO:0000256" key="2">
    <source>
        <dbReference type="ARBA" id="ARBA00023012"/>
    </source>
</evidence>
<dbReference type="InterPro" id="IPR016032">
    <property type="entry name" value="Sig_transdc_resp-reg_C-effctor"/>
</dbReference>
<dbReference type="AlphaFoldDB" id="A0A2S8SWY7"/>
<dbReference type="GO" id="GO:0032993">
    <property type="term" value="C:protein-DNA complex"/>
    <property type="evidence" value="ECO:0007669"/>
    <property type="project" value="TreeGrafter"/>
</dbReference>
<dbReference type="InterPro" id="IPR036388">
    <property type="entry name" value="WH-like_DNA-bd_sf"/>
</dbReference>
<keyword evidence="4 8" id="KW-0238">DNA-binding</keyword>
<evidence type="ECO:0000259" key="10">
    <source>
        <dbReference type="PROSITE" id="PS51755"/>
    </source>
</evidence>
<dbReference type="SMART" id="SM00862">
    <property type="entry name" value="Trans_reg_C"/>
    <property type="match status" value="1"/>
</dbReference>